<reference evidence="5" key="1">
    <citation type="submission" date="2012-08" db="EMBL/GenBank/DDBJ databases">
        <authorList>
            <person name="Yang G.Y."/>
            <person name="Gao C.G."/>
        </authorList>
    </citation>
    <scope>NUCLEOTIDE SEQUENCE</scope>
</reference>
<sequence>MSIVPRDFFGDNRLSESFPQRIWDDFFSSDIWSPFLDNSPFSFPFSSSPRTVPCSELAVETQGSFNTRFECKEIPEAYIFIFELPDGMGKEDMKVEVAEEEDSDQSGRILRISGGDGGGRFNWKFRLSWYAKTHLMNYSMENGVLTVVVPKIEVRPRGNVRPIEISGSD</sequence>
<keyword evidence="1" id="KW-0346">Stress response</keyword>
<gene>
    <name evidence="5" type="primary">HSP3</name>
</gene>
<dbReference type="InterPro" id="IPR002068">
    <property type="entry name" value="A-crystallin/Hsp20_dom"/>
</dbReference>
<dbReference type="EMBL" id="JX482107">
    <property type="protein sequence ID" value="AFV46375.1"/>
    <property type="molecule type" value="mRNA"/>
</dbReference>
<evidence type="ECO:0000256" key="1">
    <source>
        <dbReference type="ARBA" id="ARBA00023016"/>
    </source>
</evidence>
<feature type="domain" description="SHSP" evidence="4">
    <location>
        <begin position="60"/>
        <end position="166"/>
    </location>
</feature>
<protein>
    <submittedName>
        <fullName evidence="5">ACD-sHsps-like protein</fullName>
    </submittedName>
</protein>
<dbReference type="InterPro" id="IPR008978">
    <property type="entry name" value="HSP20-like_chaperone"/>
</dbReference>
<evidence type="ECO:0000256" key="3">
    <source>
        <dbReference type="RuleBase" id="RU003616"/>
    </source>
</evidence>
<dbReference type="PANTHER" id="PTHR11527">
    <property type="entry name" value="HEAT-SHOCK PROTEIN 20 FAMILY MEMBER"/>
    <property type="match status" value="1"/>
</dbReference>
<proteinExistence type="evidence at transcript level"/>
<dbReference type="InterPro" id="IPR031107">
    <property type="entry name" value="Small_HSP"/>
</dbReference>
<evidence type="ECO:0000259" key="4">
    <source>
        <dbReference type="PROSITE" id="PS01031"/>
    </source>
</evidence>
<dbReference type="Pfam" id="PF00011">
    <property type="entry name" value="HSP20"/>
    <property type="match status" value="1"/>
</dbReference>
<dbReference type="AlphaFoldDB" id="K4NS99"/>
<accession>K4NS99</accession>
<evidence type="ECO:0000256" key="2">
    <source>
        <dbReference type="PROSITE-ProRule" id="PRU00285"/>
    </source>
</evidence>
<dbReference type="PROSITE" id="PS01031">
    <property type="entry name" value="SHSP"/>
    <property type="match status" value="1"/>
</dbReference>
<comment type="similarity">
    <text evidence="2 3">Belongs to the small heat shock protein (HSP20) family.</text>
</comment>
<name>K4NS99_9CARY</name>
<dbReference type="Gene3D" id="2.60.40.790">
    <property type="match status" value="1"/>
</dbReference>
<dbReference type="SUPFAM" id="SSF49764">
    <property type="entry name" value="HSP20-like chaperones"/>
    <property type="match status" value="1"/>
</dbReference>
<organism evidence="5">
    <name type="scientific">Tamarix hispida</name>
    <dbReference type="NCBI Taxonomy" id="189793"/>
    <lineage>
        <taxon>Eukaryota</taxon>
        <taxon>Viridiplantae</taxon>
        <taxon>Streptophyta</taxon>
        <taxon>Embryophyta</taxon>
        <taxon>Tracheophyta</taxon>
        <taxon>Spermatophyta</taxon>
        <taxon>Magnoliopsida</taxon>
        <taxon>eudicotyledons</taxon>
        <taxon>Gunneridae</taxon>
        <taxon>Pentapetalae</taxon>
        <taxon>Caryophyllales</taxon>
        <taxon>Tamaricaceae</taxon>
        <taxon>Tamarix</taxon>
    </lineage>
</organism>
<reference evidence="5" key="2">
    <citation type="journal article" date="2014" name="Mol. Biol. Rep.">
        <title>Expression analysis of nine small heat shock protein genes from Tamarix hispida in response to different abiotic stresses and abscisic acid treatment.</title>
        <authorList>
            <person name="Yang G."/>
            <person name="Wang Y."/>
            <person name="Zhang K."/>
            <person name="Gao C."/>
        </authorList>
    </citation>
    <scope>NUCLEOTIDE SEQUENCE</scope>
</reference>
<evidence type="ECO:0000313" key="5">
    <source>
        <dbReference type="EMBL" id="AFV46375.1"/>
    </source>
</evidence>